<dbReference type="EMBL" id="WOGU01000010">
    <property type="protein sequence ID" value="MUN63923.1"/>
    <property type="molecule type" value="Genomic_DNA"/>
</dbReference>
<dbReference type="CDD" id="cd00158">
    <property type="entry name" value="RHOD"/>
    <property type="match status" value="1"/>
</dbReference>
<dbReference type="SUPFAM" id="SSF52821">
    <property type="entry name" value="Rhodanese/Cell cycle control phosphatase"/>
    <property type="match status" value="1"/>
</dbReference>
<dbReference type="FunFam" id="3.40.50.720:FF:000033">
    <property type="entry name" value="Adenylyltransferase and sulfurtransferase MOCS3"/>
    <property type="match status" value="1"/>
</dbReference>
<dbReference type="AlphaFoldDB" id="A0A6N8GRL1"/>
<dbReference type="PANTHER" id="PTHR10953:SF102">
    <property type="entry name" value="ADENYLYLTRANSFERASE AND SULFURTRANSFERASE MOCS3"/>
    <property type="match status" value="1"/>
</dbReference>
<dbReference type="SUPFAM" id="SSF69572">
    <property type="entry name" value="Activating enzymes of the ubiquitin-like proteins"/>
    <property type="match status" value="1"/>
</dbReference>
<dbReference type="GO" id="GO:0008641">
    <property type="term" value="F:ubiquitin-like modifier activating enzyme activity"/>
    <property type="evidence" value="ECO:0007669"/>
    <property type="project" value="InterPro"/>
</dbReference>
<evidence type="ECO:0000256" key="1">
    <source>
        <dbReference type="ARBA" id="ARBA00022679"/>
    </source>
</evidence>
<dbReference type="PANTHER" id="PTHR10953">
    <property type="entry name" value="UBIQUITIN-ACTIVATING ENZYME E1"/>
    <property type="match status" value="1"/>
</dbReference>
<dbReference type="InterPro" id="IPR000594">
    <property type="entry name" value="ThiF_NAD_FAD-bd"/>
</dbReference>
<dbReference type="NCBIfam" id="NF004281">
    <property type="entry name" value="PRK05690.1"/>
    <property type="match status" value="1"/>
</dbReference>
<protein>
    <submittedName>
        <fullName evidence="6">Molybdopterin-synthase adenylyltransferase MoeB</fullName>
    </submittedName>
</protein>
<evidence type="ECO:0000256" key="3">
    <source>
        <dbReference type="ARBA" id="ARBA00022840"/>
    </source>
</evidence>
<comment type="caution">
    <text evidence="6">The sequence shown here is derived from an EMBL/GenBank/DDBJ whole genome shotgun (WGS) entry which is preliminary data.</text>
</comment>
<feature type="compositionally biased region" description="Low complexity" evidence="4">
    <location>
        <begin position="266"/>
        <end position="277"/>
    </location>
</feature>
<dbReference type="InterPro" id="IPR001763">
    <property type="entry name" value="Rhodanese-like_dom"/>
</dbReference>
<name>A0A6N8GRL1_9MICC</name>
<dbReference type="Gene3D" id="3.40.250.10">
    <property type="entry name" value="Rhodanese-like domain"/>
    <property type="match status" value="1"/>
</dbReference>
<dbReference type="GO" id="GO:0005829">
    <property type="term" value="C:cytosol"/>
    <property type="evidence" value="ECO:0007669"/>
    <property type="project" value="TreeGrafter"/>
</dbReference>
<evidence type="ECO:0000259" key="5">
    <source>
        <dbReference type="PROSITE" id="PS50206"/>
    </source>
</evidence>
<sequence>MDLPPLVDPAPELTDAELRRYARHLTVPEIGEEGQRRLKNARVLCVGAGGLGSPALLYLAAAGVGTLGIVDDDVVDSSNLQRQVIHGEAALGASKTTSAAARIADLNPLVRVVGHRERLTAANARRILAGYDLVLDGSDNFGTRYLVSDACELGGVPHVWGSILRFDGQYSVFWGAHGPTYRDLYPVPPAPGTVPNCAEAGVLGVLPGLLGTAMAVEAVKLVTGIGTTMLGRVATYDALSARWWEIPLAPTPGRPPVRTLQDDTGAPSCAAPAPARPAGEETDEELPTVTAPQLAELLAARERGEAQFELLDVREPYEARLAAVPGARLVPLARFESGEALAEIDPGHRVLLHCKAGGRSERALRLLRAAGHADAAHLEGGVLAWIEQVDPAQRPY</sequence>
<dbReference type="GO" id="GO:0008146">
    <property type="term" value="F:sulfotransferase activity"/>
    <property type="evidence" value="ECO:0007669"/>
    <property type="project" value="TreeGrafter"/>
</dbReference>
<feature type="domain" description="Rhodanese" evidence="5">
    <location>
        <begin position="304"/>
        <end position="394"/>
    </location>
</feature>
<evidence type="ECO:0000313" key="7">
    <source>
        <dbReference type="Proteomes" id="UP000436989"/>
    </source>
</evidence>
<dbReference type="GO" id="GO:0004792">
    <property type="term" value="F:thiosulfate-cyanide sulfurtransferase activity"/>
    <property type="evidence" value="ECO:0007669"/>
    <property type="project" value="TreeGrafter"/>
</dbReference>
<accession>A0A6N8GRL1</accession>
<gene>
    <name evidence="6" type="primary">moeB</name>
    <name evidence="6" type="ORF">GMA12_12375</name>
</gene>
<dbReference type="Pfam" id="PF00581">
    <property type="entry name" value="Rhodanese"/>
    <property type="match status" value="1"/>
</dbReference>
<dbReference type="GO" id="GO:0016779">
    <property type="term" value="F:nucleotidyltransferase activity"/>
    <property type="evidence" value="ECO:0007669"/>
    <property type="project" value="UniProtKB-KW"/>
</dbReference>
<dbReference type="InterPro" id="IPR045886">
    <property type="entry name" value="ThiF/MoeB/HesA"/>
</dbReference>
<dbReference type="InterPro" id="IPR036873">
    <property type="entry name" value="Rhodanese-like_dom_sf"/>
</dbReference>
<dbReference type="Proteomes" id="UP000436989">
    <property type="component" value="Unassembled WGS sequence"/>
</dbReference>
<dbReference type="GO" id="GO:0005524">
    <property type="term" value="F:ATP binding"/>
    <property type="evidence" value="ECO:0007669"/>
    <property type="project" value="UniProtKB-KW"/>
</dbReference>
<evidence type="ECO:0000256" key="4">
    <source>
        <dbReference type="SAM" id="MobiDB-lite"/>
    </source>
</evidence>
<keyword evidence="2" id="KW-0547">Nucleotide-binding</keyword>
<keyword evidence="3" id="KW-0067">ATP-binding</keyword>
<dbReference type="SMART" id="SM00450">
    <property type="entry name" value="RHOD"/>
    <property type="match status" value="1"/>
</dbReference>
<evidence type="ECO:0000313" key="6">
    <source>
        <dbReference type="EMBL" id="MUN63923.1"/>
    </source>
</evidence>
<dbReference type="PROSITE" id="PS50206">
    <property type="entry name" value="RHODANESE_3"/>
    <property type="match status" value="1"/>
</dbReference>
<evidence type="ECO:0000256" key="2">
    <source>
        <dbReference type="ARBA" id="ARBA00022741"/>
    </source>
</evidence>
<keyword evidence="6" id="KW-0548">Nucleotidyltransferase</keyword>
<dbReference type="Gene3D" id="3.40.50.720">
    <property type="entry name" value="NAD(P)-binding Rossmann-like Domain"/>
    <property type="match status" value="1"/>
</dbReference>
<reference evidence="6 7" key="1">
    <citation type="submission" date="2019-12" db="EMBL/GenBank/DDBJ databases">
        <authorList>
            <person name="Shi Y."/>
        </authorList>
    </citation>
    <scope>NUCLEOTIDE SEQUENCE [LARGE SCALE GENOMIC DNA]</scope>
    <source>
        <strain evidence="6 7">JCM 17929</strain>
    </source>
</reference>
<dbReference type="CDD" id="cd00757">
    <property type="entry name" value="ThiF_MoeB_HesA_family"/>
    <property type="match status" value="1"/>
</dbReference>
<dbReference type="Pfam" id="PF00899">
    <property type="entry name" value="ThiF"/>
    <property type="match status" value="1"/>
</dbReference>
<keyword evidence="1 6" id="KW-0808">Transferase</keyword>
<feature type="region of interest" description="Disordered" evidence="4">
    <location>
        <begin position="252"/>
        <end position="287"/>
    </location>
</feature>
<dbReference type="RefSeq" id="WP_162459789.1">
    <property type="nucleotide sequence ID" value="NZ_WOGU01000010.1"/>
</dbReference>
<organism evidence="6 7">
    <name type="scientific">Kocuria sediminis</name>
    <dbReference type="NCBI Taxonomy" id="1038857"/>
    <lineage>
        <taxon>Bacteria</taxon>
        <taxon>Bacillati</taxon>
        <taxon>Actinomycetota</taxon>
        <taxon>Actinomycetes</taxon>
        <taxon>Micrococcales</taxon>
        <taxon>Micrococcaceae</taxon>
        <taxon>Kocuria</taxon>
    </lineage>
</organism>
<proteinExistence type="predicted"/>
<keyword evidence="7" id="KW-1185">Reference proteome</keyword>
<dbReference type="InterPro" id="IPR035985">
    <property type="entry name" value="Ubiquitin-activating_enz"/>
</dbReference>